<comment type="caution">
    <text evidence="1">The sequence shown here is derived from an EMBL/GenBank/DDBJ whole genome shotgun (WGS) entry which is preliminary data.</text>
</comment>
<evidence type="ECO:0000313" key="2">
    <source>
        <dbReference type="Proteomes" id="UP000234275"/>
    </source>
</evidence>
<name>A0A2I2G718_9EURO</name>
<dbReference type="Proteomes" id="UP000234275">
    <property type="component" value="Unassembled WGS sequence"/>
</dbReference>
<keyword evidence="2" id="KW-1185">Reference proteome</keyword>
<proteinExistence type="predicted"/>
<dbReference type="VEuPathDB" id="FungiDB:P170DRAFT_166817"/>
<sequence length="170" mass="19600">MEICFTVTAWRGLWLFLSLFLFLFLVLRSTCPSLRVKVVMVDREDNHRVSLNKLLSYPAGRNIYRRRRDFSGSEAHIPVFVMRHWQNQWLDLHILGLGLVTGLRSHTDIQILAAEEVQAHRLSRMLTRGCPRSCHLIPLSCSPRNDKAVGILDMHEHHVYRETDNGATAG</sequence>
<accession>A0A2I2G718</accession>
<organism evidence="1 2">
    <name type="scientific">Aspergillus steynii IBT 23096</name>
    <dbReference type="NCBI Taxonomy" id="1392250"/>
    <lineage>
        <taxon>Eukaryota</taxon>
        <taxon>Fungi</taxon>
        <taxon>Dikarya</taxon>
        <taxon>Ascomycota</taxon>
        <taxon>Pezizomycotina</taxon>
        <taxon>Eurotiomycetes</taxon>
        <taxon>Eurotiomycetidae</taxon>
        <taxon>Eurotiales</taxon>
        <taxon>Aspergillaceae</taxon>
        <taxon>Aspergillus</taxon>
        <taxon>Aspergillus subgen. Circumdati</taxon>
    </lineage>
</organism>
<protein>
    <submittedName>
        <fullName evidence="1">Uncharacterized protein</fullName>
    </submittedName>
</protein>
<dbReference type="GeneID" id="36550300"/>
<evidence type="ECO:0000313" key="1">
    <source>
        <dbReference type="EMBL" id="PLB48676.1"/>
    </source>
</evidence>
<dbReference type="EMBL" id="MSFO01000004">
    <property type="protein sequence ID" value="PLB48676.1"/>
    <property type="molecule type" value="Genomic_DNA"/>
</dbReference>
<dbReference type="AlphaFoldDB" id="A0A2I2G718"/>
<gene>
    <name evidence="1" type="ORF">P170DRAFT_166817</name>
</gene>
<dbReference type="RefSeq" id="XP_024703978.1">
    <property type="nucleotide sequence ID" value="XM_024842602.1"/>
</dbReference>
<reference evidence="1 2" key="1">
    <citation type="submission" date="2016-12" db="EMBL/GenBank/DDBJ databases">
        <title>The genomes of Aspergillus section Nigri reveals drivers in fungal speciation.</title>
        <authorList>
            <consortium name="DOE Joint Genome Institute"/>
            <person name="Vesth T.C."/>
            <person name="Nybo J."/>
            <person name="Theobald S."/>
            <person name="Brandl J."/>
            <person name="Frisvad J.C."/>
            <person name="Nielsen K.F."/>
            <person name="Lyhne E.K."/>
            <person name="Kogle M.E."/>
            <person name="Kuo A."/>
            <person name="Riley R."/>
            <person name="Clum A."/>
            <person name="Nolan M."/>
            <person name="Lipzen A."/>
            <person name="Salamov A."/>
            <person name="Henrissat B."/>
            <person name="Wiebenga A."/>
            <person name="De Vries R.P."/>
            <person name="Grigoriev I.V."/>
            <person name="Mortensen U.H."/>
            <person name="Andersen M.R."/>
            <person name="Baker S.E."/>
        </authorList>
    </citation>
    <scope>NUCLEOTIDE SEQUENCE [LARGE SCALE GENOMIC DNA]</scope>
    <source>
        <strain evidence="1 2">IBT 23096</strain>
    </source>
</reference>